<feature type="transmembrane region" description="Helical" evidence="1">
    <location>
        <begin position="12"/>
        <end position="30"/>
    </location>
</feature>
<dbReference type="AlphaFoldDB" id="A0A0H3H141"/>
<keyword evidence="1" id="KW-0472">Membrane</keyword>
<organism evidence="2 3">
    <name type="scientific">Klebsiella pneumoniae subsp. pneumoniae (strain HS11286)</name>
    <dbReference type="NCBI Taxonomy" id="1125630"/>
    <lineage>
        <taxon>Bacteria</taxon>
        <taxon>Pseudomonadati</taxon>
        <taxon>Pseudomonadota</taxon>
        <taxon>Gammaproteobacteria</taxon>
        <taxon>Enterobacterales</taxon>
        <taxon>Enterobacteriaceae</taxon>
        <taxon>Klebsiella/Raoultella group</taxon>
        <taxon>Klebsiella</taxon>
        <taxon>Klebsiella pneumoniae complex</taxon>
    </lineage>
</organism>
<reference evidence="3" key="1">
    <citation type="journal article" date="2012" name="J. Bacteriol.">
        <title>Complete genome sequence of Klebsiella pneumoniae subsp. pneumoniae HS11286, a multidrug-resistant strain isolated from human sputum.</title>
        <authorList>
            <person name="Liu P."/>
            <person name="Li P."/>
            <person name="Jiang X."/>
            <person name="Bi D."/>
            <person name="Xie Y."/>
            <person name="Tai C."/>
            <person name="Deng Z."/>
            <person name="Rajakumar K."/>
            <person name="Ou H.Y."/>
        </authorList>
    </citation>
    <scope>NUCLEOTIDE SEQUENCE [LARGE SCALE GENOMIC DNA]</scope>
    <source>
        <strain evidence="3">HS11286</strain>
        <plasmid evidence="3">pKPHS2</plasmid>
    </source>
</reference>
<dbReference type="Proteomes" id="UP000007841">
    <property type="component" value="Plasmid pKPHS2"/>
</dbReference>
<keyword evidence="1" id="KW-1133">Transmembrane helix</keyword>
<evidence type="ECO:0000313" key="2">
    <source>
        <dbReference type="EMBL" id="AEW92050.1"/>
    </source>
</evidence>
<keyword evidence="2" id="KW-0614">Plasmid</keyword>
<accession>A0A0H3H141</accession>
<dbReference type="RefSeq" id="WP_014343461.1">
    <property type="nucleotide sequence ID" value="NC_016846.1"/>
</dbReference>
<evidence type="ECO:0000256" key="1">
    <source>
        <dbReference type="SAM" id="Phobius"/>
    </source>
</evidence>
<name>A0A0H3H141_KLEPH</name>
<dbReference type="GeneID" id="11844974"/>
<gene>
    <name evidence="2" type="ordered locus">KPHS_p200010</name>
</gene>
<proteinExistence type="predicted"/>
<dbReference type="HOGENOM" id="CLU_2023634_0_0_6"/>
<evidence type="ECO:0000313" key="3">
    <source>
        <dbReference type="Proteomes" id="UP000007841"/>
    </source>
</evidence>
<dbReference type="KEGG" id="kpm:KPHS_p200010"/>
<dbReference type="EMBL" id="CP003224">
    <property type="protein sequence ID" value="AEW92050.1"/>
    <property type="molecule type" value="Genomic_DNA"/>
</dbReference>
<dbReference type="RefSeq" id="YP_005229617.1">
    <property type="nucleotide sequence ID" value="NC_016846.1"/>
</dbReference>
<protein>
    <submittedName>
        <fullName evidence="2">Uncharacterized protein</fullName>
    </submittedName>
</protein>
<feature type="transmembrane region" description="Helical" evidence="1">
    <location>
        <begin position="97"/>
        <end position="117"/>
    </location>
</feature>
<keyword evidence="3" id="KW-1185">Reference proteome</keyword>
<geneLocation type="plasmid" evidence="2 3">
    <name>pKPHS2</name>
</geneLocation>
<sequence>MPEKSPPPRGYPLIHGHIFIKYFFIVFLYFTSFREPESRVQCGLRGGLYGQLVNIIWEINHVSVGFVSTSYGIRINKLWERGQVQFSIIHLWIKCRFFRWISIAIACNFCFHCHYGWVKIYP</sequence>
<keyword evidence="1" id="KW-0812">Transmembrane</keyword>